<name>A0A2H0UWG4_9BACT</name>
<dbReference type="PANTHER" id="PTHR47559:SF1">
    <property type="entry name" value="OS03G0844900 PROTEIN"/>
    <property type="match status" value="1"/>
</dbReference>
<feature type="domain" description="S1 motif" evidence="1">
    <location>
        <begin position="17"/>
        <end position="84"/>
    </location>
</feature>
<dbReference type="PROSITE" id="PS50126">
    <property type="entry name" value="S1"/>
    <property type="match status" value="3"/>
</dbReference>
<dbReference type="AlphaFoldDB" id="A0A2H0UWG4"/>
<protein>
    <submittedName>
        <fullName evidence="2">30S ribosomal protein S1</fullName>
    </submittedName>
</protein>
<feature type="domain" description="S1 motif" evidence="1">
    <location>
        <begin position="102"/>
        <end position="180"/>
    </location>
</feature>
<dbReference type="PANTHER" id="PTHR47559">
    <property type="entry name" value="OS03G0844900 PROTEIN"/>
    <property type="match status" value="1"/>
</dbReference>
<keyword evidence="2" id="KW-0689">Ribosomal protein</keyword>
<dbReference type="GO" id="GO:0005840">
    <property type="term" value="C:ribosome"/>
    <property type="evidence" value="ECO:0007669"/>
    <property type="project" value="UniProtKB-KW"/>
</dbReference>
<reference evidence="3" key="1">
    <citation type="submission" date="2017-09" db="EMBL/GenBank/DDBJ databases">
        <title>Depth-based differentiation of microbial function through sediment-hosted aquifers and enrichment of novel symbionts in the deep terrestrial subsurface.</title>
        <authorList>
            <person name="Probst A.J."/>
            <person name="Ladd B."/>
            <person name="Jarett J.K."/>
            <person name="Geller-Mcgrath D.E."/>
            <person name="Sieber C.M.K."/>
            <person name="Emerson J.B."/>
            <person name="Anantharaman K."/>
            <person name="Thomas B.C."/>
            <person name="Malmstrom R."/>
            <person name="Stieglmeier M."/>
            <person name="Klingl A."/>
            <person name="Woyke T."/>
            <person name="Ryan C.M."/>
            <person name="Banfield J.F."/>
        </authorList>
    </citation>
    <scope>NUCLEOTIDE SEQUENCE [LARGE SCALE GENOMIC DNA]</scope>
</reference>
<evidence type="ECO:0000259" key="1">
    <source>
        <dbReference type="PROSITE" id="PS50126"/>
    </source>
</evidence>
<evidence type="ECO:0000313" key="2">
    <source>
        <dbReference type="EMBL" id="PIR91171.1"/>
    </source>
</evidence>
<dbReference type="Gene3D" id="2.40.50.140">
    <property type="entry name" value="Nucleic acid-binding proteins"/>
    <property type="match status" value="3"/>
</dbReference>
<dbReference type="InterPro" id="IPR052757">
    <property type="entry name" value="Ribosomal_protein_S1"/>
</dbReference>
<gene>
    <name evidence="2" type="ORF">COU03_02845</name>
</gene>
<proteinExistence type="predicted"/>
<sequence length="267" mass="29384">MIVKKLKSDSICPPKVGELIEGTVINRGKSALYIDLGPRGVGVIYGREFFETKESLKDYKIGDKLVAKVLDIENNEGYRELSLAGASQEMSWDKLNSAKESGMAFEVQVKNANKGGLICPLMNIAGFLPTSQLLPEHYPKVTGGDPAKIALELQKLVGQKITVKIFDLNLRENKLILSEKATKKDRAEEEMKEYIVGNMVEGEISGITSFGAFIKFGKDLEGLIHTSEISTAPEQTPDKVLAIGQKVKAKIIEIANNRIYLSLKNID</sequence>
<dbReference type="SUPFAM" id="SSF50249">
    <property type="entry name" value="Nucleic acid-binding proteins"/>
    <property type="match status" value="3"/>
</dbReference>
<dbReference type="EMBL" id="PFAV01000051">
    <property type="protein sequence ID" value="PIR91171.1"/>
    <property type="molecule type" value="Genomic_DNA"/>
</dbReference>
<feature type="domain" description="S1 motif" evidence="1">
    <location>
        <begin position="197"/>
        <end position="264"/>
    </location>
</feature>
<accession>A0A2H0UWG4</accession>
<comment type="caution">
    <text evidence="2">The sequence shown here is derived from an EMBL/GenBank/DDBJ whole genome shotgun (WGS) entry which is preliminary data.</text>
</comment>
<organism evidence="2 3">
    <name type="scientific">bacterium (Candidatus Gribaldobacteria) CG10_big_fil_rev_8_21_14_0_10_41_12</name>
    <dbReference type="NCBI Taxonomy" id="2014277"/>
    <lineage>
        <taxon>Bacteria</taxon>
        <taxon>Candidatus Gribaldobacteria</taxon>
    </lineage>
</organism>
<dbReference type="InterPro" id="IPR012340">
    <property type="entry name" value="NA-bd_OB-fold"/>
</dbReference>
<dbReference type="GO" id="GO:0003676">
    <property type="term" value="F:nucleic acid binding"/>
    <property type="evidence" value="ECO:0007669"/>
    <property type="project" value="InterPro"/>
</dbReference>
<evidence type="ECO:0000313" key="3">
    <source>
        <dbReference type="Proteomes" id="UP000228906"/>
    </source>
</evidence>
<dbReference type="InterPro" id="IPR003029">
    <property type="entry name" value="S1_domain"/>
</dbReference>
<keyword evidence="2" id="KW-0687">Ribonucleoprotein</keyword>
<dbReference type="SMART" id="SM00316">
    <property type="entry name" value="S1"/>
    <property type="match status" value="3"/>
</dbReference>
<dbReference type="Proteomes" id="UP000228906">
    <property type="component" value="Unassembled WGS sequence"/>
</dbReference>
<dbReference type="Pfam" id="PF00575">
    <property type="entry name" value="S1"/>
    <property type="match status" value="2"/>
</dbReference>